<dbReference type="GO" id="GO:0004252">
    <property type="term" value="F:serine-type endopeptidase activity"/>
    <property type="evidence" value="ECO:0007669"/>
    <property type="project" value="InterPro"/>
</dbReference>
<dbReference type="PRINTS" id="PR00722">
    <property type="entry name" value="CHYMOTRYPSIN"/>
</dbReference>
<protein>
    <recommendedName>
        <fullName evidence="7">Peptidase S1 domain-containing protein</fullName>
    </recommendedName>
</protein>
<keyword evidence="1" id="KW-0645">Protease</keyword>
<name>A0A8C5Q1W2_9ANUR</name>
<dbReference type="SMART" id="SM00020">
    <property type="entry name" value="Tryp_SPc"/>
    <property type="match status" value="1"/>
</dbReference>
<keyword evidence="6" id="KW-0325">Glycoprotein</keyword>
<evidence type="ECO:0000256" key="4">
    <source>
        <dbReference type="ARBA" id="ARBA00022825"/>
    </source>
</evidence>
<sequence length="288" mass="31702">MVVEERRAGQVFRQGFRPASPCSSCGVPVVSSRIVGGTDAVIGEWPWQVAVIYNDYFICGGSLINTQWVLSAAEESLNANFQNTRRSSVEKIIINSQYSSAAGKWNIALVKMTNPVIYTDYILPICLPTMYVTFPTGMDCWVTGWGCLVPSSVKLQSPKTLQKVKIPVIDYEQCDQMYHVGTSISSYITIIESEKICAGYTEGGKDSCQGDSGGPLVCLMNGVWFQAGIVSWGDGCALAYRPGVYTLVPAYQSWIKAHQHLGGRESESPVIEVLKNWRRAECMPGMHM</sequence>
<reference evidence="8" key="2">
    <citation type="submission" date="2025-09" db="UniProtKB">
        <authorList>
            <consortium name="Ensembl"/>
        </authorList>
    </citation>
    <scope>IDENTIFICATION</scope>
</reference>
<evidence type="ECO:0000256" key="5">
    <source>
        <dbReference type="ARBA" id="ARBA00023157"/>
    </source>
</evidence>
<dbReference type="InterPro" id="IPR043504">
    <property type="entry name" value="Peptidase_S1_PA_chymotrypsin"/>
</dbReference>
<evidence type="ECO:0000256" key="3">
    <source>
        <dbReference type="ARBA" id="ARBA00022801"/>
    </source>
</evidence>
<dbReference type="InterPro" id="IPR033116">
    <property type="entry name" value="TRYPSIN_SER"/>
</dbReference>
<dbReference type="CDD" id="cd00190">
    <property type="entry name" value="Tryp_SPc"/>
    <property type="match status" value="1"/>
</dbReference>
<dbReference type="Ensembl" id="ENSLLET00000032228.1">
    <property type="protein sequence ID" value="ENSLLEP00000031037.1"/>
    <property type="gene ID" value="ENSLLEG00000019600.1"/>
</dbReference>
<dbReference type="Gene3D" id="2.40.10.10">
    <property type="entry name" value="Trypsin-like serine proteases"/>
    <property type="match status" value="3"/>
</dbReference>
<keyword evidence="5" id="KW-1015">Disulfide bond</keyword>
<accession>A0A8C5Q1W2</accession>
<keyword evidence="4" id="KW-0720">Serine protease</keyword>
<dbReference type="Pfam" id="PF00089">
    <property type="entry name" value="Trypsin"/>
    <property type="match status" value="1"/>
</dbReference>
<keyword evidence="2" id="KW-0732">Signal</keyword>
<dbReference type="InterPro" id="IPR009003">
    <property type="entry name" value="Peptidase_S1_PA"/>
</dbReference>
<evidence type="ECO:0000256" key="1">
    <source>
        <dbReference type="ARBA" id="ARBA00022670"/>
    </source>
</evidence>
<organism evidence="8 9">
    <name type="scientific">Leptobrachium leishanense</name>
    <name type="common">Leishan spiny toad</name>
    <dbReference type="NCBI Taxonomy" id="445787"/>
    <lineage>
        <taxon>Eukaryota</taxon>
        <taxon>Metazoa</taxon>
        <taxon>Chordata</taxon>
        <taxon>Craniata</taxon>
        <taxon>Vertebrata</taxon>
        <taxon>Euteleostomi</taxon>
        <taxon>Amphibia</taxon>
        <taxon>Batrachia</taxon>
        <taxon>Anura</taxon>
        <taxon>Pelobatoidea</taxon>
        <taxon>Megophryidae</taxon>
        <taxon>Leptobrachium</taxon>
    </lineage>
</organism>
<dbReference type="OrthoDB" id="10051896at2759"/>
<dbReference type="PANTHER" id="PTHR24253">
    <property type="entry name" value="TRANSMEMBRANE PROTEASE SERINE"/>
    <property type="match status" value="1"/>
</dbReference>
<dbReference type="AlphaFoldDB" id="A0A8C5Q1W2"/>
<dbReference type="PROSITE" id="PS00135">
    <property type="entry name" value="TRYPSIN_SER"/>
    <property type="match status" value="1"/>
</dbReference>
<dbReference type="PANTHER" id="PTHR24253:SF159">
    <property type="entry name" value="SERINE PROTEASE 42"/>
    <property type="match status" value="1"/>
</dbReference>
<reference evidence="8" key="1">
    <citation type="submission" date="2025-08" db="UniProtKB">
        <authorList>
            <consortium name="Ensembl"/>
        </authorList>
    </citation>
    <scope>IDENTIFICATION</scope>
</reference>
<keyword evidence="3" id="KW-0378">Hydrolase</keyword>
<evidence type="ECO:0000259" key="7">
    <source>
        <dbReference type="PROSITE" id="PS50240"/>
    </source>
</evidence>
<feature type="domain" description="Peptidase S1" evidence="7">
    <location>
        <begin position="34"/>
        <end position="260"/>
    </location>
</feature>
<evidence type="ECO:0000256" key="6">
    <source>
        <dbReference type="ARBA" id="ARBA00023180"/>
    </source>
</evidence>
<evidence type="ECO:0000313" key="9">
    <source>
        <dbReference type="Proteomes" id="UP000694569"/>
    </source>
</evidence>
<dbReference type="GeneTree" id="ENSGT00940000154999"/>
<keyword evidence="9" id="KW-1185">Reference proteome</keyword>
<dbReference type="FunFam" id="2.40.10.10:FF:000006">
    <property type="entry name" value="Serine proteinase stubble"/>
    <property type="match status" value="1"/>
</dbReference>
<dbReference type="GO" id="GO:0006508">
    <property type="term" value="P:proteolysis"/>
    <property type="evidence" value="ECO:0007669"/>
    <property type="project" value="UniProtKB-KW"/>
</dbReference>
<dbReference type="Proteomes" id="UP000694569">
    <property type="component" value="Unplaced"/>
</dbReference>
<proteinExistence type="predicted"/>
<dbReference type="InterPro" id="IPR001254">
    <property type="entry name" value="Trypsin_dom"/>
</dbReference>
<dbReference type="InterPro" id="IPR001314">
    <property type="entry name" value="Peptidase_S1A"/>
</dbReference>
<evidence type="ECO:0000256" key="2">
    <source>
        <dbReference type="ARBA" id="ARBA00022729"/>
    </source>
</evidence>
<evidence type="ECO:0000313" key="8">
    <source>
        <dbReference type="Ensembl" id="ENSLLEP00000031037.1"/>
    </source>
</evidence>
<dbReference type="PROSITE" id="PS50240">
    <property type="entry name" value="TRYPSIN_DOM"/>
    <property type="match status" value="1"/>
</dbReference>
<dbReference type="SUPFAM" id="SSF50494">
    <property type="entry name" value="Trypsin-like serine proteases"/>
    <property type="match status" value="1"/>
</dbReference>